<sequence length="274" mass="29652">MLSAPRHDPAAVAAALGVTDALFLGGGTFGDTWRVGDQAIKVICVDGYPPERVAREVNGLSRVNSQYVVRLHKADKIVLEGSVRPALYFEYVEGGDIQDRIERAQRPTPAETEALLAGMLTAVRDLHAADGTIHRDIKPANIALRNGNWEAPVLLDLGLAKSATETTLTLYPGAVGTPPYMSPEQLKGKRARKASDLFSVGVTVRHAYAGVHPFYDPTLDYTYDEAVERVKAGPLPLPGELPENIQNVLDLLVSEAQFERGSATSNLRRMGIEA</sequence>
<keyword evidence="2" id="KW-0808">Transferase</keyword>
<evidence type="ECO:0000256" key="1">
    <source>
        <dbReference type="ARBA" id="ARBA00012513"/>
    </source>
</evidence>
<proteinExistence type="predicted"/>
<accession>A0ABR8UVI5</accession>
<dbReference type="Proteomes" id="UP000609874">
    <property type="component" value="Unassembled WGS sequence"/>
</dbReference>
<dbReference type="InterPro" id="IPR050660">
    <property type="entry name" value="NEK_Ser/Thr_kinase"/>
</dbReference>
<dbReference type="PANTHER" id="PTHR43671">
    <property type="entry name" value="SERINE/THREONINE-PROTEIN KINASE NEK"/>
    <property type="match status" value="1"/>
</dbReference>
<keyword evidence="5" id="KW-0067">ATP-binding</keyword>
<dbReference type="RefSeq" id="WP_191808668.1">
    <property type="nucleotide sequence ID" value="NZ_JACSQD010000006.1"/>
</dbReference>
<evidence type="ECO:0000313" key="8">
    <source>
        <dbReference type="Proteomes" id="UP000609874"/>
    </source>
</evidence>
<dbReference type="SUPFAM" id="SSF56112">
    <property type="entry name" value="Protein kinase-like (PK-like)"/>
    <property type="match status" value="1"/>
</dbReference>
<evidence type="ECO:0000256" key="4">
    <source>
        <dbReference type="ARBA" id="ARBA00022777"/>
    </source>
</evidence>
<evidence type="ECO:0000256" key="3">
    <source>
        <dbReference type="ARBA" id="ARBA00022741"/>
    </source>
</evidence>
<gene>
    <name evidence="7" type="ORF">H9639_13895</name>
</gene>
<dbReference type="SMART" id="SM00220">
    <property type="entry name" value="S_TKc"/>
    <property type="match status" value="1"/>
</dbReference>
<dbReference type="EC" id="2.7.11.1" evidence="1"/>
<dbReference type="GO" id="GO:0004674">
    <property type="term" value="F:protein serine/threonine kinase activity"/>
    <property type="evidence" value="ECO:0007669"/>
    <property type="project" value="UniProtKB-KW"/>
</dbReference>
<reference evidence="7 8" key="1">
    <citation type="submission" date="2020-08" db="EMBL/GenBank/DDBJ databases">
        <title>A Genomic Blueprint of the Chicken Gut Microbiome.</title>
        <authorList>
            <person name="Gilroy R."/>
            <person name="Ravi A."/>
            <person name="Getino M."/>
            <person name="Pursley I."/>
            <person name="Horton D.L."/>
            <person name="Alikhan N.-F."/>
            <person name="Baker D."/>
            <person name="Gharbi K."/>
            <person name="Hall N."/>
            <person name="Watson M."/>
            <person name="Adriaenssens E.M."/>
            <person name="Foster-Nyarko E."/>
            <person name="Jarju S."/>
            <person name="Secka A."/>
            <person name="Antonio M."/>
            <person name="Oren A."/>
            <person name="Chaudhuri R."/>
            <person name="La Ragione R.M."/>
            <person name="Hildebrand F."/>
            <person name="Pallen M.J."/>
        </authorList>
    </citation>
    <scope>NUCLEOTIDE SEQUENCE [LARGE SCALE GENOMIC DNA]</scope>
    <source>
        <strain evidence="7 8">Sa2CUA1</strain>
    </source>
</reference>
<dbReference type="PROSITE" id="PS50011">
    <property type="entry name" value="PROTEIN_KINASE_DOM"/>
    <property type="match status" value="1"/>
</dbReference>
<keyword evidence="4 7" id="KW-0418">Kinase</keyword>
<dbReference type="Gene3D" id="1.10.510.10">
    <property type="entry name" value="Transferase(Phosphotransferase) domain 1"/>
    <property type="match status" value="1"/>
</dbReference>
<evidence type="ECO:0000256" key="5">
    <source>
        <dbReference type="ARBA" id="ARBA00022840"/>
    </source>
</evidence>
<organism evidence="7 8">
    <name type="scientific">Arthrobacter gallicola</name>
    <dbReference type="NCBI Taxonomy" id="2762225"/>
    <lineage>
        <taxon>Bacteria</taxon>
        <taxon>Bacillati</taxon>
        <taxon>Actinomycetota</taxon>
        <taxon>Actinomycetes</taxon>
        <taxon>Micrococcales</taxon>
        <taxon>Micrococcaceae</taxon>
        <taxon>Arthrobacter</taxon>
    </lineage>
</organism>
<dbReference type="InterPro" id="IPR011009">
    <property type="entry name" value="Kinase-like_dom_sf"/>
</dbReference>
<evidence type="ECO:0000259" key="6">
    <source>
        <dbReference type="PROSITE" id="PS50011"/>
    </source>
</evidence>
<comment type="caution">
    <text evidence="7">The sequence shown here is derived from an EMBL/GenBank/DDBJ whole genome shotgun (WGS) entry which is preliminary data.</text>
</comment>
<dbReference type="Pfam" id="PF00069">
    <property type="entry name" value="Pkinase"/>
    <property type="match status" value="1"/>
</dbReference>
<dbReference type="InterPro" id="IPR000719">
    <property type="entry name" value="Prot_kinase_dom"/>
</dbReference>
<keyword evidence="7" id="KW-0723">Serine/threonine-protein kinase</keyword>
<evidence type="ECO:0000313" key="7">
    <source>
        <dbReference type="EMBL" id="MBD7996392.1"/>
    </source>
</evidence>
<protein>
    <recommendedName>
        <fullName evidence="1">non-specific serine/threonine protein kinase</fullName>
        <ecNumber evidence="1">2.7.11.1</ecNumber>
    </recommendedName>
</protein>
<keyword evidence="3" id="KW-0547">Nucleotide-binding</keyword>
<dbReference type="CDD" id="cd14014">
    <property type="entry name" value="STKc_PknB_like"/>
    <property type="match status" value="1"/>
</dbReference>
<dbReference type="PANTHER" id="PTHR43671:SF13">
    <property type="entry name" value="SERINE_THREONINE-PROTEIN KINASE NEK2"/>
    <property type="match status" value="1"/>
</dbReference>
<feature type="domain" description="Protein kinase" evidence="6">
    <location>
        <begin position="18"/>
        <end position="274"/>
    </location>
</feature>
<name>A0ABR8UVI5_9MICC</name>
<evidence type="ECO:0000256" key="2">
    <source>
        <dbReference type="ARBA" id="ARBA00022679"/>
    </source>
</evidence>
<dbReference type="EMBL" id="JACSQD010000006">
    <property type="protein sequence ID" value="MBD7996392.1"/>
    <property type="molecule type" value="Genomic_DNA"/>
</dbReference>
<keyword evidence="8" id="KW-1185">Reference proteome</keyword>